<dbReference type="InterPro" id="IPR050288">
    <property type="entry name" value="Cellulose_deg_GH3"/>
</dbReference>
<dbReference type="Pfam" id="PF14310">
    <property type="entry name" value="Fn3-like"/>
    <property type="match status" value="1"/>
</dbReference>
<evidence type="ECO:0000256" key="18">
    <source>
        <dbReference type="SAM" id="SignalP"/>
    </source>
</evidence>
<evidence type="ECO:0000256" key="12">
    <source>
        <dbReference type="ARBA" id="ARBA00023295"/>
    </source>
</evidence>
<evidence type="ECO:0000256" key="4">
    <source>
        <dbReference type="ARBA" id="ARBA00005336"/>
    </source>
</evidence>
<dbReference type="GO" id="GO:0005576">
    <property type="term" value="C:extracellular region"/>
    <property type="evidence" value="ECO:0007669"/>
    <property type="project" value="UniProtKB-SubCell"/>
</dbReference>
<dbReference type="InterPro" id="IPR036962">
    <property type="entry name" value="Glyco_hydro_3_N_sf"/>
</dbReference>
<dbReference type="Gene3D" id="3.40.50.1700">
    <property type="entry name" value="Glycoside hydrolase family 3 C-terminal domain"/>
    <property type="match status" value="1"/>
</dbReference>
<evidence type="ECO:0000256" key="6">
    <source>
        <dbReference type="ARBA" id="ARBA00022525"/>
    </source>
</evidence>
<dbReference type="InterPro" id="IPR017853">
    <property type="entry name" value="GH"/>
</dbReference>
<keyword evidence="12" id="KW-0326">Glycosidase</keyword>
<dbReference type="FunFam" id="3.20.20.300:FF:000002">
    <property type="entry name" value="Probable beta-glucosidase"/>
    <property type="match status" value="1"/>
</dbReference>
<dbReference type="EMBL" id="JAQHRD010000008">
    <property type="protein sequence ID" value="KAJ6438667.1"/>
    <property type="molecule type" value="Genomic_DNA"/>
</dbReference>
<evidence type="ECO:0000256" key="11">
    <source>
        <dbReference type="ARBA" id="ARBA00023277"/>
    </source>
</evidence>
<dbReference type="AlphaFoldDB" id="A0AB34FHT7"/>
<evidence type="ECO:0000256" key="3">
    <source>
        <dbReference type="ARBA" id="ARBA00004987"/>
    </source>
</evidence>
<dbReference type="SUPFAM" id="SSF51445">
    <property type="entry name" value="(Trans)glycosidases"/>
    <property type="match status" value="1"/>
</dbReference>
<dbReference type="Pfam" id="PF01915">
    <property type="entry name" value="Glyco_hydro_3_C"/>
    <property type="match status" value="1"/>
</dbReference>
<dbReference type="InterPro" id="IPR036881">
    <property type="entry name" value="Glyco_hydro_3_C_sf"/>
</dbReference>
<comment type="similarity">
    <text evidence="4">Belongs to the glycosyl hydrolase 3 family.</text>
</comment>
<keyword evidence="7 18" id="KW-0732">Signal</keyword>
<accession>A0AB34FHT7</accession>
<keyword evidence="13" id="KW-0624">Polysaccharide degradation</keyword>
<feature type="domain" description="Fibronectin type III-like" evidence="19">
    <location>
        <begin position="696"/>
        <end position="762"/>
    </location>
</feature>
<feature type="signal peptide" evidence="18">
    <location>
        <begin position="1"/>
        <end position="19"/>
    </location>
</feature>
<dbReference type="PANTHER" id="PTHR42715:SF5">
    <property type="entry name" value="BETA-GLUCOSIDASE M-RELATED"/>
    <property type="match status" value="1"/>
</dbReference>
<dbReference type="SUPFAM" id="SSF52279">
    <property type="entry name" value="Beta-D-glucan exohydrolase, C-terminal domain"/>
    <property type="match status" value="1"/>
</dbReference>
<comment type="subcellular location">
    <subcellularLocation>
        <location evidence="2">Secreted</location>
    </subcellularLocation>
</comment>
<evidence type="ECO:0000259" key="19">
    <source>
        <dbReference type="SMART" id="SM01217"/>
    </source>
</evidence>
<evidence type="ECO:0000256" key="17">
    <source>
        <dbReference type="ARBA" id="ARBA00083611"/>
    </source>
</evidence>
<evidence type="ECO:0000256" key="1">
    <source>
        <dbReference type="ARBA" id="ARBA00000448"/>
    </source>
</evidence>
<dbReference type="Gene3D" id="3.20.20.300">
    <property type="entry name" value="Glycoside hydrolase, family 3, N-terminal domain"/>
    <property type="match status" value="1"/>
</dbReference>
<evidence type="ECO:0000256" key="14">
    <source>
        <dbReference type="ARBA" id="ARBA00070030"/>
    </source>
</evidence>
<organism evidence="20 21">
    <name type="scientific">Purpureocillium lavendulum</name>
    <dbReference type="NCBI Taxonomy" id="1247861"/>
    <lineage>
        <taxon>Eukaryota</taxon>
        <taxon>Fungi</taxon>
        <taxon>Dikarya</taxon>
        <taxon>Ascomycota</taxon>
        <taxon>Pezizomycotina</taxon>
        <taxon>Sordariomycetes</taxon>
        <taxon>Hypocreomycetidae</taxon>
        <taxon>Hypocreales</taxon>
        <taxon>Ophiocordycipitaceae</taxon>
        <taxon>Purpureocillium</taxon>
    </lineage>
</organism>
<dbReference type="Proteomes" id="UP001163105">
    <property type="component" value="Unassembled WGS sequence"/>
</dbReference>
<gene>
    <name evidence="20" type="primary">bglX</name>
    <name evidence="20" type="ORF">O9K51_09262</name>
</gene>
<evidence type="ECO:0000313" key="20">
    <source>
        <dbReference type="EMBL" id="KAJ6438667.1"/>
    </source>
</evidence>
<evidence type="ECO:0000256" key="7">
    <source>
        <dbReference type="ARBA" id="ARBA00022729"/>
    </source>
</evidence>
<comment type="catalytic activity">
    <reaction evidence="1">
        <text>Hydrolysis of terminal, non-reducing beta-D-glucosyl residues with release of beta-D-glucose.</text>
        <dbReference type="EC" id="3.2.1.21"/>
    </reaction>
</comment>
<dbReference type="Pfam" id="PF00933">
    <property type="entry name" value="Glyco_hydro_3"/>
    <property type="match status" value="1"/>
</dbReference>
<evidence type="ECO:0000256" key="9">
    <source>
        <dbReference type="ARBA" id="ARBA00023001"/>
    </source>
</evidence>
<proteinExistence type="inferred from homology"/>
<feature type="chain" id="PRO_5044313768" description="Beta-glucosidase cel3A" evidence="18">
    <location>
        <begin position="20"/>
        <end position="775"/>
    </location>
</feature>
<keyword evidence="9" id="KW-0136">Cellulose degradation</keyword>
<dbReference type="FunFam" id="2.60.40.10:FF:000757">
    <property type="entry name" value="Beta-glucosidase G"/>
    <property type="match status" value="1"/>
</dbReference>
<dbReference type="EC" id="3.2.1.21" evidence="5"/>
<evidence type="ECO:0000256" key="13">
    <source>
        <dbReference type="ARBA" id="ARBA00023326"/>
    </source>
</evidence>
<keyword evidence="8 20" id="KW-0378">Hydrolase</keyword>
<dbReference type="PRINTS" id="PR00133">
    <property type="entry name" value="GLHYDRLASE3"/>
</dbReference>
<evidence type="ECO:0000256" key="16">
    <source>
        <dbReference type="ARBA" id="ARBA00083231"/>
    </source>
</evidence>
<keyword evidence="10" id="KW-0325">Glycoprotein</keyword>
<dbReference type="GO" id="GO:0008422">
    <property type="term" value="F:beta-glucosidase activity"/>
    <property type="evidence" value="ECO:0007669"/>
    <property type="project" value="UniProtKB-EC"/>
</dbReference>
<protein>
    <recommendedName>
        <fullName evidence="14">Beta-glucosidase cel3A</fullName>
        <ecNumber evidence="5">3.2.1.21</ecNumber>
    </recommendedName>
    <alternativeName>
        <fullName evidence="15">Beta-D-glucoside glucohydrolase cel3A</fullName>
    </alternativeName>
    <alternativeName>
        <fullName evidence="17">Cellobiase cel3A</fullName>
    </alternativeName>
    <alternativeName>
        <fullName evidence="16">Gentiobiase cel3A</fullName>
    </alternativeName>
</protein>
<keyword evidence="11" id="KW-0119">Carbohydrate metabolism</keyword>
<dbReference type="InterPro" id="IPR002772">
    <property type="entry name" value="Glyco_hydro_3_C"/>
</dbReference>
<dbReference type="SMART" id="SM01217">
    <property type="entry name" value="Fn3_like"/>
    <property type="match status" value="1"/>
</dbReference>
<dbReference type="GO" id="GO:0030245">
    <property type="term" value="P:cellulose catabolic process"/>
    <property type="evidence" value="ECO:0007669"/>
    <property type="project" value="UniProtKB-KW"/>
</dbReference>
<dbReference type="InterPro" id="IPR001764">
    <property type="entry name" value="Glyco_hydro_3_N"/>
</dbReference>
<evidence type="ECO:0000256" key="10">
    <source>
        <dbReference type="ARBA" id="ARBA00023180"/>
    </source>
</evidence>
<evidence type="ECO:0000256" key="15">
    <source>
        <dbReference type="ARBA" id="ARBA00078013"/>
    </source>
</evidence>
<name>A0AB34FHT7_9HYPO</name>
<reference evidence="20" key="1">
    <citation type="submission" date="2023-01" db="EMBL/GenBank/DDBJ databases">
        <title>The growth and conidiation of Purpureocillium lavendulum are regulated by nitrogen source and histone H3K14 acetylation.</title>
        <authorList>
            <person name="Tang P."/>
            <person name="Han J."/>
            <person name="Zhang C."/>
            <person name="Tang P."/>
            <person name="Qi F."/>
            <person name="Zhang K."/>
            <person name="Liang L."/>
        </authorList>
    </citation>
    <scope>NUCLEOTIDE SEQUENCE</scope>
    <source>
        <strain evidence="20">YMF1.00683</strain>
    </source>
</reference>
<evidence type="ECO:0000256" key="8">
    <source>
        <dbReference type="ARBA" id="ARBA00022801"/>
    </source>
</evidence>
<keyword evidence="21" id="KW-1185">Reference proteome</keyword>
<evidence type="ECO:0000256" key="5">
    <source>
        <dbReference type="ARBA" id="ARBA00012744"/>
    </source>
</evidence>
<dbReference type="InterPro" id="IPR013783">
    <property type="entry name" value="Ig-like_fold"/>
</dbReference>
<dbReference type="InterPro" id="IPR026891">
    <property type="entry name" value="Fn3-like"/>
</dbReference>
<evidence type="ECO:0000256" key="2">
    <source>
        <dbReference type="ARBA" id="ARBA00004613"/>
    </source>
</evidence>
<dbReference type="PANTHER" id="PTHR42715">
    <property type="entry name" value="BETA-GLUCOSIDASE"/>
    <property type="match status" value="1"/>
</dbReference>
<evidence type="ECO:0000313" key="21">
    <source>
        <dbReference type="Proteomes" id="UP001163105"/>
    </source>
</evidence>
<dbReference type="Gene3D" id="2.60.40.10">
    <property type="entry name" value="Immunoglobulins"/>
    <property type="match status" value="1"/>
</dbReference>
<keyword evidence="6" id="KW-0964">Secreted</keyword>
<comment type="pathway">
    <text evidence="3">Glycan metabolism; cellulose degradation.</text>
</comment>
<sequence>MWSTTLALAALALPLGASAAAVSPDVYPSPPGQGNGRWAGAYASARKLVAQMTLEEKVNVTRGFKTTENVCAGNSGSVPRIGWPGMCLHDAGNGVRATDMVSAWASGLHVGASWDRNLTYQRGVYMAKEFRAKGVNIALGPNAGPLGRTPLGGRNWEGFSVDPYLSGQLNAETITGYQDAGVIANIKVQHFIANEQETYRRPYFGVEAASSNVDDKTLHEYYLWPFMDGVRAGVASVMCSYNRINNTYGCENSKLMNGILKSELAFDGFVMLDWNAQHNLQSANGGLDMVMPYGGSWGDNLTHAVQNGTVKEKRVTDMATRILAAWYLVGQDTPDFRVPGAGMKNLSLPHEPVDARVPASKPVLLDGAVAGHVLVKNVNHSLPFRGKPKMLSVYGYDAAPPPTKNIDTLFQLGYTSSQEMGQAVLGTPRRFDQAARGGTITTGGRAGANAPPYMSDPLSAIQHRAAADGTWVNWDVTSTTPDVNGATEACLVFINAIATEGWDRTGLHDDASDALVLHVAARCARTVVVVHAAGVRLVDRWIDHPNVTATILAHLPGQDSGTALVRLLYGDDNFSGRLPYTVARNESDYPVYEPCGRGADNTTEPQCDYTEGVYLDYRAFDANNVTPRFEFGYGLSYTTFKYSALALSPSGSKSSSSSSSPTSLLRAGSSGGARLWDVVAHVEATVANTGRVAGHEVAQLYVGIPGAPPKQLRGFEKVWLRPGAEVTVRFGLTRRDLSVWDVVRQRWVVQEGRYPVYVGASSRDIRLTGALVIHK</sequence>
<comment type="caution">
    <text evidence="20">The sequence shown here is derived from an EMBL/GenBank/DDBJ whole genome shotgun (WGS) entry which is preliminary data.</text>
</comment>